<protein>
    <submittedName>
        <fullName evidence="7">NAD(P)/FAD-dependent oxidoreductase</fullName>
    </submittedName>
</protein>
<dbReference type="PANTHER" id="PTHR46091:SF3">
    <property type="entry name" value="AMINE OXIDASE DOMAIN-CONTAINING PROTEIN"/>
    <property type="match status" value="1"/>
</dbReference>
<evidence type="ECO:0000256" key="2">
    <source>
        <dbReference type="ARBA" id="ARBA00022729"/>
    </source>
</evidence>
<name>A0A967EEC1_9FLAO</name>
<organism evidence="7 8">
    <name type="scientific">Pelagihabitans pacificus</name>
    <dbReference type="NCBI Taxonomy" id="2696054"/>
    <lineage>
        <taxon>Bacteria</taxon>
        <taxon>Pseudomonadati</taxon>
        <taxon>Bacteroidota</taxon>
        <taxon>Flavobacteriia</taxon>
        <taxon>Flavobacteriales</taxon>
        <taxon>Flavobacteriaceae</taxon>
        <taxon>Pelagihabitans</taxon>
    </lineage>
</organism>
<keyword evidence="2" id="KW-0732">Signal</keyword>
<evidence type="ECO:0000256" key="5">
    <source>
        <dbReference type="ARBA" id="ARBA00023027"/>
    </source>
</evidence>
<keyword evidence="3" id="KW-0274">FAD</keyword>
<keyword evidence="4" id="KW-0521">NADP</keyword>
<evidence type="ECO:0000313" key="8">
    <source>
        <dbReference type="Proteomes" id="UP000707206"/>
    </source>
</evidence>
<dbReference type="Gene3D" id="3.50.50.60">
    <property type="entry name" value="FAD/NAD(P)-binding domain"/>
    <property type="match status" value="2"/>
</dbReference>
<proteinExistence type="predicted"/>
<dbReference type="PANTHER" id="PTHR46091">
    <property type="entry name" value="BLR7054 PROTEIN"/>
    <property type="match status" value="1"/>
</dbReference>
<evidence type="ECO:0000256" key="3">
    <source>
        <dbReference type="ARBA" id="ARBA00022827"/>
    </source>
</evidence>
<reference evidence="7" key="1">
    <citation type="submission" date="2019-07" db="EMBL/GenBank/DDBJ databases">
        <authorList>
            <person name="De-Chao Zhang Q."/>
        </authorList>
    </citation>
    <scope>NUCLEOTIDE SEQUENCE</scope>
    <source>
        <strain evidence="7">TP-CH-4</strain>
    </source>
</reference>
<dbReference type="EMBL" id="VIKU02000003">
    <property type="protein sequence ID" value="NHF60228.1"/>
    <property type="molecule type" value="Genomic_DNA"/>
</dbReference>
<evidence type="ECO:0000256" key="1">
    <source>
        <dbReference type="ARBA" id="ARBA00022630"/>
    </source>
</evidence>
<evidence type="ECO:0000259" key="6">
    <source>
        <dbReference type="Pfam" id="PF01593"/>
    </source>
</evidence>
<dbReference type="InterPro" id="IPR052206">
    <property type="entry name" value="Retinol_saturase"/>
</dbReference>
<dbReference type="InterPro" id="IPR002937">
    <property type="entry name" value="Amino_oxidase"/>
</dbReference>
<dbReference type="SUPFAM" id="SSF51905">
    <property type="entry name" value="FAD/NAD(P)-binding domain"/>
    <property type="match status" value="1"/>
</dbReference>
<keyword evidence="1" id="KW-0285">Flavoprotein</keyword>
<dbReference type="GO" id="GO:0016491">
    <property type="term" value="F:oxidoreductase activity"/>
    <property type="evidence" value="ECO:0007669"/>
    <property type="project" value="InterPro"/>
</dbReference>
<sequence>MVVANRYDIIKESSTDSYDTIIIGSGAGGLATAICLAREGQKVLVLEQHDVPGGWCHSFYLNGHRFTPGVHYVGLLGEGEATNDLYRGLGIANDLVFFRMNPDAYEHVHVGEERFDFPANFDKLISRLSARFPKERKRINKYLNLTKKVSEELYSLPYIKGFWQKLTLPYRTRHFGKYGLFTLRRVINWHIKDPLLKNILNIQCGDHGVQPRKAAFVLHCALMYHYFQGGYYPMGGGGALIKAMTNAIKRHGGEIRTSTPVRRIILENGIRKKAVGVELENGNQLFADRIVSNADVGITYNQLIGKEHLSQKLQKKLEKTKYSCTSLMLFLTVDMDVRAAGLDSGNIWMMPNRDADDFYDEILTADITQGEAFDGMFISCTTLKDPASFDGVHHTIEAITFIDYQTFEKFKDEKEPRTQEYLDFKERLTQKMLNGIEKAVPGIRDHIVHSELGTPITNEYYINTTDGNVYGTEKSLKHIGPFAFKAKSEIENLYLCGASILSHGVAGASHSGVDTASIILGCHPDDLKKPQEDQQLRIYEAEDASNYPEWMLKKMEVKRARAASKSTKESIA</sequence>
<comment type="caution">
    <text evidence="7">The sequence shown here is derived from an EMBL/GenBank/DDBJ whole genome shotgun (WGS) entry which is preliminary data.</text>
</comment>
<keyword evidence="8" id="KW-1185">Reference proteome</keyword>
<accession>A0A967EEC1</accession>
<keyword evidence="5" id="KW-0520">NAD</keyword>
<gene>
    <name evidence="7" type="ORF">FK220_012810</name>
</gene>
<dbReference type="Proteomes" id="UP000707206">
    <property type="component" value="Unassembled WGS sequence"/>
</dbReference>
<dbReference type="AlphaFoldDB" id="A0A967EEC1"/>
<evidence type="ECO:0000256" key="4">
    <source>
        <dbReference type="ARBA" id="ARBA00022857"/>
    </source>
</evidence>
<dbReference type="InterPro" id="IPR036188">
    <property type="entry name" value="FAD/NAD-bd_sf"/>
</dbReference>
<reference evidence="7" key="2">
    <citation type="submission" date="2020-03" db="EMBL/GenBank/DDBJ databases">
        <title>Flavobacteriaceae bacterium strain TP-CH-4, a member of the family Flavobacteriaceae isolated from a deep-sea seamount.</title>
        <authorList>
            <person name="Zhang D.-C."/>
        </authorList>
    </citation>
    <scope>NUCLEOTIDE SEQUENCE</scope>
    <source>
        <strain evidence="7">TP-CH-4</strain>
    </source>
</reference>
<feature type="domain" description="Amine oxidase" evidence="6">
    <location>
        <begin position="28"/>
        <end position="319"/>
    </location>
</feature>
<dbReference type="Pfam" id="PF01593">
    <property type="entry name" value="Amino_oxidase"/>
    <property type="match status" value="1"/>
</dbReference>
<evidence type="ECO:0000313" key="7">
    <source>
        <dbReference type="EMBL" id="NHF60228.1"/>
    </source>
</evidence>